<keyword evidence="4" id="KW-1185">Reference proteome</keyword>
<accession>A0ABQ4R1V5</accession>
<dbReference type="InterPro" id="IPR036724">
    <property type="entry name" value="Cobalamin-bd_sf"/>
</dbReference>
<dbReference type="InterPro" id="IPR006158">
    <property type="entry name" value="Cobalamin-bd"/>
</dbReference>
<gene>
    <name evidence="3" type="ORF">OPKNFCMD_4386</name>
</gene>
<evidence type="ECO:0000313" key="4">
    <source>
        <dbReference type="Proteomes" id="UP001055167"/>
    </source>
</evidence>
<evidence type="ECO:0000256" key="1">
    <source>
        <dbReference type="SAM" id="MobiDB-lite"/>
    </source>
</evidence>
<feature type="region of interest" description="Disordered" evidence="1">
    <location>
        <begin position="1"/>
        <end position="39"/>
    </location>
</feature>
<reference evidence="3" key="1">
    <citation type="journal article" date="2021" name="Front. Microbiol.">
        <title>Comprehensive Comparative Genomics and Phenotyping of Methylobacterium Species.</title>
        <authorList>
            <person name="Alessa O."/>
            <person name="Ogura Y."/>
            <person name="Fujitani Y."/>
            <person name="Takami H."/>
            <person name="Hayashi T."/>
            <person name="Sahin N."/>
            <person name="Tani A."/>
        </authorList>
    </citation>
    <scope>NUCLEOTIDE SEQUENCE</scope>
    <source>
        <strain evidence="3">KCTC 52305</strain>
    </source>
</reference>
<evidence type="ECO:0000313" key="3">
    <source>
        <dbReference type="EMBL" id="GJD51631.1"/>
    </source>
</evidence>
<proteinExistence type="predicted"/>
<protein>
    <recommendedName>
        <fullName evidence="2">B12-binding domain-containing protein</fullName>
    </recommendedName>
</protein>
<feature type="domain" description="B12-binding" evidence="2">
    <location>
        <begin position="164"/>
        <end position="293"/>
    </location>
</feature>
<dbReference type="SUPFAM" id="SSF52242">
    <property type="entry name" value="Cobalamin (vitamin B12)-binding domain"/>
    <property type="match status" value="1"/>
</dbReference>
<comment type="caution">
    <text evidence="3">The sequence shown here is derived from an EMBL/GenBank/DDBJ whole genome shotgun (WGS) entry which is preliminary data.</text>
</comment>
<dbReference type="Proteomes" id="UP001055167">
    <property type="component" value="Unassembled WGS sequence"/>
</dbReference>
<evidence type="ECO:0000259" key="2">
    <source>
        <dbReference type="PROSITE" id="PS51332"/>
    </source>
</evidence>
<dbReference type="Gene3D" id="3.40.50.280">
    <property type="entry name" value="Cobalamin-binding domain"/>
    <property type="match status" value="1"/>
</dbReference>
<name>A0ABQ4R1V5_9HYPH</name>
<sequence>MGELRHFSQASGVASVSRERPRPGGVDHAPAAQAGDPRWRDDLARVVEAEIIPRLMLAHGGGAPQRRPTRHRPEPEDVVRFSSLILADQETDPAAEVRAMLEEGLSLESLLLDLMAPTARHLGLLWEQDICDFVQVTVAMGRLRRMVHGLESLCGEPAEACPSSRRILLMPAPGEAHTFGLTIVDRFFREAGWEVVSSLGQEDFDPLRRVRDEWFDVAGFSLSDEGRLGTLGETIPEMRRASCNQALRLLVGGPAFHERPDRLRLVGADAAVTDARAAPGIAENLLDLRVRAC</sequence>
<reference evidence="3" key="2">
    <citation type="submission" date="2021-08" db="EMBL/GenBank/DDBJ databases">
        <authorList>
            <person name="Tani A."/>
            <person name="Ola A."/>
            <person name="Ogura Y."/>
            <person name="Katsura K."/>
            <person name="Hayashi T."/>
        </authorList>
    </citation>
    <scope>NUCLEOTIDE SEQUENCE</scope>
    <source>
        <strain evidence="3">KCTC 52305</strain>
    </source>
</reference>
<organism evidence="3 4">
    <name type="scientific">Methylobacterium crusticola</name>
    <dbReference type="NCBI Taxonomy" id="1697972"/>
    <lineage>
        <taxon>Bacteria</taxon>
        <taxon>Pseudomonadati</taxon>
        <taxon>Pseudomonadota</taxon>
        <taxon>Alphaproteobacteria</taxon>
        <taxon>Hyphomicrobiales</taxon>
        <taxon>Methylobacteriaceae</taxon>
        <taxon>Methylobacterium</taxon>
    </lineage>
</organism>
<dbReference type="PROSITE" id="PS51332">
    <property type="entry name" value="B12_BINDING"/>
    <property type="match status" value="1"/>
</dbReference>
<dbReference type="CDD" id="cd02065">
    <property type="entry name" value="B12-binding_like"/>
    <property type="match status" value="1"/>
</dbReference>
<dbReference type="EMBL" id="BPQH01000014">
    <property type="protein sequence ID" value="GJD51631.1"/>
    <property type="molecule type" value="Genomic_DNA"/>
</dbReference>
<dbReference type="Pfam" id="PF02310">
    <property type="entry name" value="B12-binding"/>
    <property type="match status" value="1"/>
</dbReference>